<reference evidence="1" key="2">
    <citation type="journal article" date="2015" name="Fish Shellfish Immunol.">
        <title>Early steps in the European eel (Anguilla anguilla)-Vibrio vulnificus interaction in the gills: Role of the RtxA13 toxin.</title>
        <authorList>
            <person name="Callol A."/>
            <person name="Pajuelo D."/>
            <person name="Ebbesson L."/>
            <person name="Teles M."/>
            <person name="MacKenzie S."/>
            <person name="Amaro C."/>
        </authorList>
    </citation>
    <scope>NUCLEOTIDE SEQUENCE</scope>
</reference>
<organism evidence="1">
    <name type="scientific">Anguilla anguilla</name>
    <name type="common">European freshwater eel</name>
    <name type="synonym">Muraena anguilla</name>
    <dbReference type="NCBI Taxonomy" id="7936"/>
    <lineage>
        <taxon>Eukaryota</taxon>
        <taxon>Metazoa</taxon>
        <taxon>Chordata</taxon>
        <taxon>Craniata</taxon>
        <taxon>Vertebrata</taxon>
        <taxon>Euteleostomi</taxon>
        <taxon>Actinopterygii</taxon>
        <taxon>Neopterygii</taxon>
        <taxon>Teleostei</taxon>
        <taxon>Anguilliformes</taxon>
        <taxon>Anguillidae</taxon>
        <taxon>Anguilla</taxon>
    </lineage>
</organism>
<accession>A0A0E9XLI7</accession>
<sequence length="8" mass="928">MGLYSSDR</sequence>
<evidence type="ECO:0000313" key="1">
    <source>
        <dbReference type="EMBL" id="JAI02706.1"/>
    </source>
</evidence>
<name>A0A0E9XLI7_ANGAN</name>
<dbReference type="EMBL" id="GBXM01005872">
    <property type="protein sequence ID" value="JAI02706.1"/>
    <property type="molecule type" value="Transcribed_RNA"/>
</dbReference>
<proteinExistence type="predicted"/>
<reference evidence="1" key="1">
    <citation type="submission" date="2014-11" db="EMBL/GenBank/DDBJ databases">
        <authorList>
            <person name="Amaro Gonzalez C."/>
        </authorList>
    </citation>
    <scope>NUCLEOTIDE SEQUENCE</scope>
</reference>
<protein>
    <submittedName>
        <fullName evidence="1">Uncharacterized protein</fullName>
    </submittedName>
</protein>